<evidence type="ECO:0000313" key="2">
    <source>
        <dbReference type="EMBL" id="KAK0181755.1"/>
    </source>
</evidence>
<dbReference type="Proteomes" id="UP001168972">
    <property type="component" value="Unassembled WGS sequence"/>
</dbReference>
<feature type="transmembrane region" description="Helical" evidence="1">
    <location>
        <begin position="25"/>
        <end position="43"/>
    </location>
</feature>
<keyword evidence="1" id="KW-0472">Membrane</keyword>
<keyword evidence="1" id="KW-0812">Transmembrane</keyword>
<protein>
    <submittedName>
        <fullName evidence="2">Uncharacterized protein</fullName>
    </submittedName>
</protein>
<evidence type="ECO:0000313" key="3">
    <source>
        <dbReference type="Proteomes" id="UP001168972"/>
    </source>
</evidence>
<proteinExistence type="predicted"/>
<comment type="caution">
    <text evidence="2">The sequence shown here is derived from an EMBL/GenBank/DDBJ whole genome shotgun (WGS) entry which is preliminary data.</text>
</comment>
<reference evidence="2" key="1">
    <citation type="journal article" date="2023" name="bioRxiv">
        <title>Scaffold-level genome assemblies of two parasitoid biocontrol wasps reveal the parthenogenesis mechanism and an associated novel virus.</title>
        <authorList>
            <person name="Inwood S."/>
            <person name="Skelly J."/>
            <person name="Guhlin J."/>
            <person name="Harrop T."/>
            <person name="Goldson S."/>
            <person name="Dearden P."/>
        </authorList>
    </citation>
    <scope>NUCLEOTIDE SEQUENCE</scope>
    <source>
        <strain evidence="2">Lincoln</strain>
        <tissue evidence="2">Whole body</tissue>
    </source>
</reference>
<keyword evidence="3" id="KW-1185">Reference proteome</keyword>
<dbReference type="EMBL" id="JAQQBR010000002">
    <property type="protein sequence ID" value="KAK0181755.1"/>
    <property type="molecule type" value="Genomic_DNA"/>
</dbReference>
<evidence type="ECO:0000256" key="1">
    <source>
        <dbReference type="SAM" id="Phobius"/>
    </source>
</evidence>
<dbReference type="AlphaFoldDB" id="A0AA39G558"/>
<name>A0AA39G558_MICHY</name>
<reference evidence="2" key="2">
    <citation type="submission" date="2023-03" db="EMBL/GenBank/DDBJ databases">
        <authorList>
            <person name="Inwood S.N."/>
            <person name="Skelly J.G."/>
            <person name="Guhlin J."/>
            <person name="Harrop T.W.R."/>
            <person name="Goldson S.G."/>
            <person name="Dearden P.K."/>
        </authorList>
    </citation>
    <scope>NUCLEOTIDE SEQUENCE</scope>
    <source>
        <strain evidence="2">Lincoln</strain>
        <tissue evidence="2">Whole body</tissue>
    </source>
</reference>
<gene>
    <name evidence="2" type="ORF">PV327_004009</name>
</gene>
<accession>A0AA39G558</accession>
<organism evidence="2 3">
    <name type="scientific">Microctonus hyperodae</name>
    <name type="common">Parasitoid wasp</name>
    <dbReference type="NCBI Taxonomy" id="165561"/>
    <lineage>
        <taxon>Eukaryota</taxon>
        <taxon>Metazoa</taxon>
        <taxon>Ecdysozoa</taxon>
        <taxon>Arthropoda</taxon>
        <taxon>Hexapoda</taxon>
        <taxon>Insecta</taxon>
        <taxon>Pterygota</taxon>
        <taxon>Neoptera</taxon>
        <taxon>Endopterygota</taxon>
        <taxon>Hymenoptera</taxon>
        <taxon>Apocrita</taxon>
        <taxon>Ichneumonoidea</taxon>
        <taxon>Braconidae</taxon>
        <taxon>Euphorinae</taxon>
        <taxon>Microctonus</taxon>
    </lineage>
</organism>
<keyword evidence="1" id="KW-1133">Transmembrane helix</keyword>
<sequence length="107" mass="11762">MSRVIDAGTINLAVDYGSSSSSGSVVVFVMNVTVVVDVVIFVGNGHGDCVRRNVRISTARRSGGNWRPRQCSDDEPNNFLLDEDSQTQLMNLFKKLCEQITTLLQVL</sequence>